<accession>A0A1N7P520</accession>
<proteinExistence type="predicted"/>
<name>A0A1N7P520_9FLAO</name>
<evidence type="ECO:0000313" key="1">
    <source>
        <dbReference type="EMBL" id="SIT05674.1"/>
    </source>
</evidence>
<evidence type="ECO:0000313" key="2">
    <source>
        <dbReference type="Proteomes" id="UP000186246"/>
    </source>
</evidence>
<reference evidence="2" key="1">
    <citation type="submission" date="2017-01" db="EMBL/GenBank/DDBJ databases">
        <authorList>
            <person name="Varghese N."/>
            <person name="Submissions S."/>
        </authorList>
    </citation>
    <scope>NUCLEOTIDE SEQUENCE [LARGE SCALE GENOMIC DNA]</scope>
    <source>
        <strain evidence="2">DSM 21068</strain>
    </source>
</reference>
<dbReference type="EMBL" id="FTOJ01000011">
    <property type="protein sequence ID" value="SIT05674.1"/>
    <property type="molecule type" value="Genomic_DNA"/>
</dbReference>
<dbReference type="AlphaFoldDB" id="A0A1N7P520"/>
<dbReference type="Proteomes" id="UP000186246">
    <property type="component" value="Unassembled WGS sequence"/>
</dbReference>
<dbReference type="RefSeq" id="WP_105170186.1">
    <property type="nucleotide sequence ID" value="NZ_FTOJ01000011.1"/>
</dbReference>
<organism evidence="1 2">
    <name type="scientific">Chryseobacterium piscicola</name>
    <dbReference type="NCBI Taxonomy" id="551459"/>
    <lineage>
        <taxon>Bacteria</taxon>
        <taxon>Pseudomonadati</taxon>
        <taxon>Bacteroidota</taxon>
        <taxon>Flavobacteriia</taxon>
        <taxon>Flavobacteriales</taxon>
        <taxon>Weeksellaceae</taxon>
        <taxon>Chryseobacterium group</taxon>
        <taxon>Chryseobacterium</taxon>
    </lineage>
</organism>
<dbReference type="STRING" id="551459.SAMN05421796_11118"/>
<evidence type="ECO:0008006" key="3">
    <source>
        <dbReference type="Google" id="ProtNLM"/>
    </source>
</evidence>
<gene>
    <name evidence="1" type="ORF">SAMN05421796_11118</name>
</gene>
<sequence>MMNMRFAITGLFVFFTGIFTQAQYTIHKMINVGYVYQNQSFGEIGGKLMFLKNDDVIYRLGASALMGSANSKFAIMPKMQADVLLNFQKNVDFYHSYYFILGAEGTNKYVAPKVGFSLFGIVDLTGGYAITVADAKLNGKELKGLNINFTLNIPTVAIYDMFN</sequence>
<dbReference type="OrthoDB" id="1450938at2"/>
<protein>
    <recommendedName>
        <fullName evidence="3">Outer membrane protein beta-barrel domain-containing protein</fullName>
    </recommendedName>
</protein>